<keyword evidence="1" id="KW-0812">Transmembrane</keyword>
<dbReference type="EMBL" id="VUNJ01000001">
    <property type="protein sequence ID" value="MST90675.1"/>
    <property type="molecule type" value="Genomic_DNA"/>
</dbReference>
<evidence type="ECO:0000313" key="9">
    <source>
        <dbReference type="Proteomes" id="UP000472755"/>
    </source>
</evidence>
<gene>
    <name evidence="3" type="ORF">ASJ35_14840</name>
    <name evidence="4" type="ORF">FYJ76_01760</name>
    <name evidence="5" type="ORF">GMD59_07775</name>
    <name evidence="2" type="ORF">TQ39_18800</name>
</gene>
<dbReference type="GeneID" id="42858584"/>
<accession>A0A0D8IVJ9</accession>
<evidence type="ECO:0000313" key="6">
    <source>
        <dbReference type="Proteomes" id="UP000032483"/>
    </source>
</evidence>
<evidence type="ECO:0000256" key="1">
    <source>
        <dbReference type="SAM" id="Phobius"/>
    </source>
</evidence>
<keyword evidence="6" id="KW-1185">Reference proteome</keyword>
<organism evidence="2 6">
    <name type="scientific">Ruthenibacterium lactatiformans</name>
    <dbReference type="NCBI Taxonomy" id="1550024"/>
    <lineage>
        <taxon>Bacteria</taxon>
        <taxon>Bacillati</taxon>
        <taxon>Bacillota</taxon>
        <taxon>Clostridia</taxon>
        <taxon>Eubacteriales</taxon>
        <taxon>Oscillospiraceae</taxon>
        <taxon>Ruthenibacterium</taxon>
    </lineage>
</organism>
<keyword evidence="1" id="KW-0472">Membrane</keyword>
<keyword evidence="1" id="KW-1133">Transmembrane helix</keyword>
<evidence type="ECO:0000313" key="7">
    <source>
        <dbReference type="Proteomes" id="UP000053433"/>
    </source>
</evidence>
<dbReference type="AlphaFoldDB" id="A0A0D8IVJ9"/>
<name>A0A0D8IVJ9_9FIRM</name>
<dbReference type="RefSeq" id="WP_050006660.1">
    <property type="nucleotide sequence ID" value="NZ_CAOJUJ010000009.1"/>
</dbReference>
<accession>A0A0W7TN18</accession>
<dbReference type="EMBL" id="LMUA01000026">
    <property type="protein sequence ID" value="KUE75208.1"/>
    <property type="molecule type" value="Genomic_DNA"/>
</dbReference>
<evidence type="ECO:0000313" key="8">
    <source>
        <dbReference type="Proteomes" id="UP000431913"/>
    </source>
</evidence>
<dbReference type="Gene3D" id="1.10.1760.20">
    <property type="match status" value="1"/>
</dbReference>
<dbReference type="Proteomes" id="UP000431913">
    <property type="component" value="Unassembled WGS sequence"/>
</dbReference>
<evidence type="ECO:0000313" key="5">
    <source>
        <dbReference type="EMBL" id="MTS27185.1"/>
    </source>
</evidence>
<evidence type="ECO:0000313" key="3">
    <source>
        <dbReference type="EMBL" id="KUE75208.1"/>
    </source>
</evidence>
<evidence type="ECO:0008006" key="10">
    <source>
        <dbReference type="Google" id="ProtNLM"/>
    </source>
</evidence>
<evidence type="ECO:0000313" key="4">
    <source>
        <dbReference type="EMBL" id="MST90675.1"/>
    </source>
</evidence>
<proteinExistence type="predicted"/>
<dbReference type="Proteomes" id="UP000472755">
    <property type="component" value="Unassembled WGS sequence"/>
</dbReference>
<dbReference type="Proteomes" id="UP000032483">
    <property type="component" value="Unassembled WGS sequence"/>
</dbReference>
<dbReference type="EMBL" id="WMZU01000010">
    <property type="protein sequence ID" value="MTS27185.1"/>
    <property type="molecule type" value="Genomic_DNA"/>
</dbReference>
<dbReference type="Proteomes" id="UP000053433">
    <property type="component" value="Unassembled WGS sequence"/>
</dbReference>
<feature type="transmembrane region" description="Helical" evidence="1">
    <location>
        <begin position="125"/>
        <end position="150"/>
    </location>
</feature>
<feature type="transmembrane region" description="Helical" evidence="1">
    <location>
        <begin position="92"/>
        <end position="113"/>
    </location>
</feature>
<sequence>MGKTRSLVTAAFLAAVLVASKFALDGLPNIELVSLLVILYTLEYPRLAVPAVYTYVFVYGLLNGFGIWWFPQLYIWAVLMLFARLMRQNRSVLLWALLSGLFGLCYGALYAVSYAVMNGGIAAGVAWWVTGIPFDLLHGAGNFVVALLLYKPLRYCLQRTKQLGPQA</sequence>
<reference evidence="5 9" key="3">
    <citation type="journal article" date="2019" name="Nat. Med.">
        <title>A library of human gut bacterial isolates paired with longitudinal multiomics data enables mechanistic microbiome research.</title>
        <authorList>
            <person name="Poyet M."/>
            <person name="Groussin M."/>
            <person name="Gibbons S.M."/>
            <person name="Avila-Pacheco J."/>
            <person name="Jiang X."/>
            <person name="Kearney S.M."/>
            <person name="Perrotta A.R."/>
            <person name="Berdy B."/>
            <person name="Zhao S."/>
            <person name="Lieberman T.D."/>
            <person name="Swanson P.K."/>
            <person name="Smith M."/>
            <person name="Roesemann S."/>
            <person name="Alexander J.E."/>
            <person name="Rich S.A."/>
            <person name="Livny J."/>
            <person name="Vlamakis H."/>
            <person name="Clish C."/>
            <person name="Bullock K."/>
            <person name="Deik A."/>
            <person name="Scott J."/>
            <person name="Pierce K.A."/>
            <person name="Xavier R.J."/>
            <person name="Alm E.J."/>
        </authorList>
    </citation>
    <scope>NUCLEOTIDE SEQUENCE [LARGE SCALE GENOMIC DNA]</scope>
    <source>
        <strain evidence="5 9">BIOML-A4</strain>
    </source>
</reference>
<reference evidence="4 8" key="4">
    <citation type="submission" date="2019-08" db="EMBL/GenBank/DDBJ databases">
        <title>In-depth cultivation of the pig gut microbiome towards novel bacterial diversity and tailored functional studies.</title>
        <authorList>
            <person name="Wylensek D."/>
            <person name="Hitch T.C.A."/>
            <person name="Clavel T."/>
        </authorList>
    </citation>
    <scope>NUCLEOTIDE SEQUENCE [LARGE SCALE GENOMIC DNA]</scope>
    <source>
        <strain evidence="4 8">WCA3-601-WT-6J</strain>
    </source>
</reference>
<dbReference type="EMBL" id="JXXK01000052">
    <property type="protein sequence ID" value="KJF38311.1"/>
    <property type="molecule type" value="Genomic_DNA"/>
</dbReference>
<evidence type="ECO:0000313" key="2">
    <source>
        <dbReference type="EMBL" id="KJF38311.1"/>
    </source>
</evidence>
<feature type="transmembrane region" description="Helical" evidence="1">
    <location>
        <begin position="47"/>
        <end position="71"/>
    </location>
</feature>
<reference evidence="3 7" key="2">
    <citation type="submission" date="2015-10" db="EMBL/GenBank/DDBJ databases">
        <title>A novel member of the family Ruminococcaceae isolated from human faeces.</title>
        <authorList>
            <person name="Shkoporov A.N."/>
            <person name="Chaplin A.V."/>
            <person name="Motuzova O.V."/>
            <person name="Kafarskaia L.I."/>
            <person name="Efimov B.A."/>
        </authorList>
    </citation>
    <scope>NUCLEOTIDE SEQUENCE [LARGE SCALE GENOMIC DNA]</scope>
    <source>
        <strain evidence="3 7">668</strain>
    </source>
</reference>
<protein>
    <recommendedName>
        <fullName evidence="10">ECF transporter S component</fullName>
    </recommendedName>
</protein>
<comment type="caution">
    <text evidence="2">The sequence shown here is derived from an EMBL/GenBank/DDBJ whole genome shotgun (WGS) entry which is preliminary data.</text>
</comment>
<reference evidence="2" key="1">
    <citation type="submission" date="2015-02" db="EMBL/GenBank/DDBJ databases">
        <title>A novel member of the family Ruminococcaceae isolated from human feces.</title>
        <authorList>
            <person name="Shkoporov A.N."/>
            <person name="Chaplin A.V."/>
            <person name="Motuzova O.V."/>
            <person name="Kafarskaia L.I."/>
            <person name="Khokhlova E.V."/>
            <person name="Efimov B.A."/>
        </authorList>
    </citation>
    <scope>NUCLEOTIDE SEQUENCE [LARGE SCALE GENOMIC DNA]</scope>
    <source>
        <strain evidence="2">585-1</strain>
    </source>
</reference>